<evidence type="ECO:0000256" key="2">
    <source>
        <dbReference type="ARBA" id="ARBA00022692"/>
    </source>
</evidence>
<feature type="transmembrane region" description="Helical" evidence="5">
    <location>
        <begin position="80"/>
        <end position="102"/>
    </location>
</feature>
<dbReference type="PANTHER" id="PTHR23423">
    <property type="entry name" value="ORGANIC SOLUTE TRANSPORTER-RELATED"/>
    <property type="match status" value="1"/>
</dbReference>
<keyword evidence="2 5" id="KW-0812">Transmembrane</keyword>
<keyword evidence="4 5" id="KW-0472">Membrane</keyword>
<dbReference type="Pfam" id="PF03619">
    <property type="entry name" value="Solute_trans_a"/>
    <property type="match status" value="1"/>
</dbReference>
<evidence type="ECO:0000256" key="1">
    <source>
        <dbReference type="ARBA" id="ARBA00004141"/>
    </source>
</evidence>
<dbReference type="AlphaFoldDB" id="A0AAJ7FK87"/>
<dbReference type="InterPro" id="IPR005178">
    <property type="entry name" value="Ostalpha/TMEM184C"/>
</dbReference>
<feature type="transmembrane region" description="Helical" evidence="5">
    <location>
        <begin position="114"/>
        <end position="131"/>
    </location>
</feature>
<feature type="transmembrane region" description="Helical" evidence="5">
    <location>
        <begin position="46"/>
        <end position="65"/>
    </location>
</feature>
<evidence type="ECO:0000313" key="6">
    <source>
        <dbReference type="Proteomes" id="UP000694920"/>
    </source>
</evidence>
<dbReference type="SMART" id="SM01417">
    <property type="entry name" value="Solute_trans_a"/>
    <property type="match status" value="1"/>
</dbReference>
<comment type="subcellular location">
    <subcellularLocation>
        <location evidence="1">Membrane</location>
        <topology evidence="1">Multi-pass membrane protein</topology>
    </subcellularLocation>
</comment>
<dbReference type="RefSeq" id="XP_015595945.1">
    <property type="nucleotide sequence ID" value="XM_015740459.2"/>
</dbReference>
<feature type="transmembrane region" description="Helical" evidence="5">
    <location>
        <begin position="12"/>
        <end position="34"/>
    </location>
</feature>
<feature type="transmembrane region" description="Helical" evidence="5">
    <location>
        <begin position="250"/>
        <end position="268"/>
    </location>
</feature>
<sequence length="429" mass="48807">MASLCGRWRLWILPVLTGLYALLIIILVPILLANSIKNGFKKQDQGALVGGAFVLLALPIAFYEIVQHMIHYTQPRLQKYIIRILWMVPIYAVNAWLGLVYPEGSIYVDSLRECYEAYVIYNFMMYLLAYLDADNHLEHRLELSPQVHHMFPLCCLPDWEMGREFVHMCKHGILQYTAVRPISTLISFICELNGVYGEGEFRGDIAFPYMIAFNNLSQFVAMYCLVLFYRANAAALEPMKPVGKFLCIKAVVFFSFFQGVIIAMLVYFDVISSIFDTDNTDDIRNISSKLQDFLICIEMFLAAVAHHYSFSYKPYVNLAQNQAWWDAFRAMWDVSDVHNDMKEHLGVVGSSLSRRIRGRSGYQQSWGSATERTSLLSEAPLTTAKSAPACSFLGYNTADSGQILNSIDDSRGFVDLSPDMQDNNHNINT</sequence>
<organism evidence="6 8">
    <name type="scientific">Cephus cinctus</name>
    <name type="common">Wheat stem sawfly</name>
    <dbReference type="NCBI Taxonomy" id="211228"/>
    <lineage>
        <taxon>Eukaryota</taxon>
        <taxon>Metazoa</taxon>
        <taxon>Ecdysozoa</taxon>
        <taxon>Arthropoda</taxon>
        <taxon>Hexapoda</taxon>
        <taxon>Insecta</taxon>
        <taxon>Pterygota</taxon>
        <taxon>Neoptera</taxon>
        <taxon>Endopterygota</taxon>
        <taxon>Hymenoptera</taxon>
        <taxon>Cephoidea</taxon>
        <taxon>Cephidae</taxon>
        <taxon>Cephus</taxon>
    </lineage>
</organism>
<reference evidence="7 8" key="1">
    <citation type="submission" date="2025-04" db="UniProtKB">
        <authorList>
            <consortium name="RefSeq"/>
        </authorList>
    </citation>
    <scope>IDENTIFICATION</scope>
</reference>
<name>A0AAJ7FK87_CEPCN</name>
<protein>
    <submittedName>
        <fullName evidence="7 8">Transmembrane protein 184C</fullName>
    </submittedName>
</protein>
<dbReference type="RefSeq" id="XP_015595943.1">
    <property type="nucleotide sequence ID" value="XM_015740457.2"/>
</dbReference>
<evidence type="ECO:0000256" key="5">
    <source>
        <dbReference type="SAM" id="Phobius"/>
    </source>
</evidence>
<proteinExistence type="predicted"/>
<evidence type="ECO:0000256" key="3">
    <source>
        <dbReference type="ARBA" id="ARBA00022989"/>
    </source>
</evidence>
<dbReference type="KEGG" id="ccin:107268076"/>
<keyword evidence="6" id="KW-1185">Reference proteome</keyword>
<dbReference type="GO" id="GO:0016020">
    <property type="term" value="C:membrane"/>
    <property type="evidence" value="ECO:0007669"/>
    <property type="project" value="UniProtKB-SubCell"/>
</dbReference>
<evidence type="ECO:0000313" key="7">
    <source>
        <dbReference type="RefSeq" id="XP_015595943.1"/>
    </source>
</evidence>
<evidence type="ECO:0000256" key="4">
    <source>
        <dbReference type="ARBA" id="ARBA00023136"/>
    </source>
</evidence>
<keyword evidence="3 5" id="KW-1133">Transmembrane helix</keyword>
<feature type="transmembrane region" description="Helical" evidence="5">
    <location>
        <begin position="206"/>
        <end position="229"/>
    </location>
</feature>
<evidence type="ECO:0000313" key="8">
    <source>
        <dbReference type="RefSeq" id="XP_015595945.1"/>
    </source>
</evidence>
<dbReference type="GeneID" id="107268076"/>
<dbReference type="Proteomes" id="UP000694920">
    <property type="component" value="Unplaced"/>
</dbReference>
<accession>A0AAJ7FK87</accession>
<gene>
    <name evidence="7 8" type="primary">LOC107268076</name>
</gene>